<keyword evidence="2" id="KW-0812">Transmembrane</keyword>
<proteinExistence type="predicted"/>
<sequence length="117" mass="12725">MTNTPSPQWGERPEGGPSAPPPSPPRRFPPLGWFFWVFIAIQALFVAWIVTGSIEVAKSWPECEGLAGFELELCQAETTGTEIGTALGIGFIVFLWAATDVIVGGAYAIYRLAKKRN</sequence>
<reference evidence="3" key="1">
    <citation type="submission" date="2024-07" db="EMBL/GenBank/DDBJ databases">
        <title>Complete genome sequences of cellulolytic bacteria, Kitasatospora sp. CMC57 and Streptomyces sp. CMC78, isolated from Japanese agricultural soil.</title>
        <authorList>
            <person name="Hashimoto T."/>
            <person name="Ito M."/>
            <person name="Iwamoto M."/>
            <person name="Fukahori D."/>
            <person name="Shoda T."/>
            <person name="Sakoda M."/>
            <person name="Morohoshi T."/>
            <person name="Mitsuboshi M."/>
            <person name="Nishizawa T."/>
        </authorList>
    </citation>
    <scope>NUCLEOTIDE SEQUENCE</scope>
    <source>
        <strain evidence="3">CMC78</strain>
    </source>
</reference>
<feature type="region of interest" description="Disordered" evidence="1">
    <location>
        <begin position="1"/>
        <end position="24"/>
    </location>
</feature>
<feature type="transmembrane region" description="Helical" evidence="2">
    <location>
        <begin position="86"/>
        <end position="110"/>
    </location>
</feature>
<name>A0AB33K7M3_9ACTN</name>
<feature type="transmembrane region" description="Helical" evidence="2">
    <location>
        <begin position="31"/>
        <end position="50"/>
    </location>
</feature>
<protein>
    <submittedName>
        <fullName evidence="3">Uncharacterized protein</fullName>
    </submittedName>
</protein>
<dbReference type="EMBL" id="AP035884">
    <property type="protein sequence ID" value="BFP51441.1"/>
    <property type="molecule type" value="Genomic_DNA"/>
</dbReference>
<evidence type="ECO:0000313" key="3">
    <source>
        <dbReference type="EMBL" id="BFP51441.1"/>
    </source>
</evidence>
<dbReference type="AlphaFoldDB" id="A0AB33K7M3"/>
<accession>A0AB33K7M3</accession>
<gene>
    <name evidence="3" type="ORF">SCMC78_12480</name>
</gene>
<keyword evidence="2" id="KW-0472">Membrane</keyword>
<keyword evidence="2" id="KW-1133">Transmembrane helix</keyword>
<organism evidence="3">
    <name type="scientific">Streptomyces sp. CMC78</name>
    <dbReference type="NCBI Taxonomy" id="3231512"/>
    <lineage>
        <taxon>Bacteria</taxon>
        <taxon>Bacillati</taxon>
        <taxon>Actinomycetota</taxon>
        <taxon>Actinomycetes</taxon>
        <taxon>Kitasatosporales</taxon>
        <taxon>Streptomycetaceae</taxon>
        <taxon>Streptomyces</taxon>
    </lineage>
</organism>
<evidence type="ECO:0000256" key="1">
    <source>
        <dbReference type="SAM" id="MobiDB-lite"/>
    </source>
</evidence>
<evidence type="ECO:0000256" key="2">
    <source>
        <dbReference type="SAM" id="Phobius"/>
    </source>
</evidence>
<dbReference type="KEGG" id="stcm:SCMC78_12480"/>
<dbReference type="RefSeq" id="WP_351446610.1">
    <property type="nucleotide sequence ID" value="NZ_AP035884.1"/>
</dbReference>